<dbReference type="CDD" id="cd16440">
    <property type="entry name" value="beta_Kdo_transferase_KpsC_1"/>
    <property type="match status" value="1"/>
</dbReference>
<name>A0A6N8SQ09_9HYPH</name>
<organism evidence="1 2">
    <name type="scientific">Shinella kummerowiae</name>
    <dbReference type="NCBI Taxonomy" id="417745"/>
    <lineage>
        <taxon>Bacteria</taxon>
        <taxon>Pseudomonadati</taxon>
        <taxon>Pseudomonadota</taxon>
        <taxon>Alphaproteobacteria</taxon>
        <taxon>Hyphomicrobiales</taxon>
        <taxon>Rhizobiaceae</taxon>
        <taxon>Shinella</taxon>
    </lineage>
</organism>
<dbReference type="Proteomes" id="UP000435802">
    <property type="component" value="Unassembled WGS sequence"/>
</dbReference>
<dbReference type="GO" id="GO:0015774">
    <property type="term" value="P:polysaccharide transport"/>
    <property type="evidence" value="ECO:0007669"/>
    <property type="project" value="InterPro"/>
</dbReference>
<reference evidence="1 2" key="1">
    <citation type="submission" date="2019-12" db="EMBL/GenBank/DDBJ databases">
        <title>Shinella kummerowiae sp. nov., a symbiotic bacterium isolated from root nodules of the herbal legume Kummerowia stipulacea.</title>
        <authorList>
            <person name="Gao J."/>
        </authorList>
    </citation>
    <scope>NUCLEOTIDE SEQUENCE [LARGE SCALE GENOMIC DNA]</scope>
    <source>
        <strain evidence="1 2">CCBAU 25048</strain>
    </source>
</reference>
<dbReference type="RefSeq" id="WP_160862575.1">
    <property type="nucleotide sequence ID" value="NZ_WUMK01000015.1"/>
</dbReference>
<dbReference type="Pfam" id="PF05159">
    <property type="entry name" value="Capsule_synth"/>
    <property type="match status" value="2"/>
</dbReference>
<accession>A0A6N8SQ09</accession>
<dbReference type="OrthoDB" id="543755at2"/>
<dbReference type="EMBL" id="WUMK01000015">
    <property type="protein sequence ID" value="MXN49092.1"/>
    <property type="molecule type" value="Genomic_DNA"/>
</dbReference>
<evidence type="ECO:0000313" key="2">
    <source>
        <dbReference type="Proteomes" id="UP000435802"/>
    </source>
</evidence>
<proteinExistence type="predicted"/>
<dbReference type="InterPro" id="IPR007833">
    <property type="entry name" value="Capsule_polysaccharide_synth"/>
</dbReference>
<evidence type="ECO:0000313" key="1">
    <source>
        <dbReference type="EMBL" id="MXN49092.1"/>
    </source>
</evidence>
<comment type="caution">
    <text evidence="1">The sequence shown here is derived from an EMBL/GenBank/DDBJ whole genome shotgun (WGS) entry which is preliminary data.</text>
</comment>
<dbReference type="CDD" id="cd16439">
    <property type="entry name" value="beta_Kdo_transferase_KpsC_2"/>
    <property type="match status" value="1"/>
</dbReference>
<keyword evidence="2" id="KW-1185">Reference proteome</keyword>
<dbReference type="AlphaFoldDB" id="A0A6N8SQ09"/>
<protein>
    <submittedName>
        <fullName evidence="1">Capsular polysaccharide biosynthesis protein</fullName>
    </submittedName>
</protein>
<dbReference type="GO" id="GO:0000271">
    <property type="term" value="P:polysaccharide biosynthetic process"/>
    <property type="evidence" value="ECO:0007669"/>
    <property type="project" value="InterPro"/>
</dbReference>
<gene>
    <name evidence="1" type="ORF">GR138_28205</name>
</gene>
<sequence>MAGQARKTYALLSPGLWRQRGDIARLLDTDVVAWPFVLPGRVDGFVGWGRRPSGVRAMRLAALFGKQVVTLEDGFLRGFAPGQGEPSHSYVIDRDGIYFDAQATNGLDRLLSRPVTDVAALERACRLIAQLRQARLSKYNNSPLLSPVDAGVPSGRPFVLLVDQVAGDASIAGAGAGPDSFRLMLERAVADNPGKTIVVRTHPAAGDRSLLRQAASALGVEIVVPARMNPWPLLETADSLYTVSSQLGFEALMAGRQVHCFGTTYYSGRGLTNDYGAQPPDRPSASLEQVFHAAFLDYSHYLDLHSRELCSLERAIEQAVAVRDQRMRIDRKVFTAGFSPWKRRAMTPFLKGVASDPVHKRSLDAAVAAAKAENGVVAIWGSDRPLPAGVPAIRLEDGFIRSRGLGVTLTMPSSIAVDDDHVYYDARGESRLEVLLSGGTFDEPLRTRARALVRLLVQRGVSKYNLGTEARLPAGGAGQLKILVPGQVEKDASIRYGSPAVRSNAALVAAVRALFPDAFIVYKAHPDVVSGVRDGGAEPAAADMIVTSGDILQWIAWADRVETMTSLAGFEALLRGKAVGVHGAPFYAGWGLTDDRLVIPRRTRRIDLDTLVAASLILYPFYVHPLSGLPCRPEDLVEEISVGALRKAGLLQRMLLGVAQQVNRVGVLLRDSRLR</sequence>